<dbReference type="Pfam" id="PF22725">
    <property type="entry name" value="GFO_IDH_MocA_C3"/>
    <property type="match status" value="1"/>
</dbReference>
<proteinExistence type="predicted"/>
<evidence type="ECO:0000256" key="1">
    <source>
        <dbReference type="ARBA" id="ARBA00023027"/>
    </source>
</evidence>
<dbReference type="Proteomes" id="UP000824037">
    <property type="component" value="Unassembled WGS sequence"/>
</dbReference>
<sequence>PLALDRASGRALLQAAETAGVRVACAPDTMLGASFQTALRTASSGRIGDVLNALVLLQSPGPESWHPSPEFLFDVGAGPLFDIGPYYLTALVHLLGPVARVSATSSIARPTRVIGSGPKAGTEFDVNVPTHHAALIEFAGGGAAQAVFSFESSIRRTLLELTGTSGSMVVPDPNGFDKPTDVWELGAAEAEVIEAVGSRATRGIGVVELARAIRAGVPERASGELAYHVLDVMISIAEAAETRQAVELASTAVVPPLLPEGWDPAAATL</sequence>
<organism evidence="3 4">
    <name type="scientific">Candidatus Ruania gallistercoris</name>
    <dbReference type="NCBI Taxonomy" id="2838746"/>
    <lineage>
        <taxon>Bacteria</taxon>
        <taxon>Bacillati</taxon>
        <taxon>Actinomycetota</taxon>
        <taxon>Actinomycetes</taxon>
        <taxon>Micrococcales</taxon>
        <taxon>Ruaniaceae</taxon>
        <taxon>Ruania</taxon>
    </lineage>
</organism>
<dbReference type="EMBL" id="DXBY01000015">
    <property type="protein sequence ID" value="HIZ34284.1"/>
    <property type="molecule type" value="Genomic_DNA"/>
</dbReference>
<evidence type="ECO:0000313" key="3">
    <source>
        <dbReference type="EMBL" id="HIZ34284.1"/>
    </source>
</evidence>
<dbReference type="InterPro" id="IPR055170">
    <property type="entry name" value="GFO_IDH_MocA-like_dom"/>
</dbReference>
<comment type="caution">
    <text evidence="3">The sequence shown here is derived from an EMBL/GenBank/DDBJ whole genome shotgun (WGS) entry which is preliminary data.</text>
</comment>
<reference evidence="3" key="1">
    <citation type="journal article" date="2021" name="PeerJ">
        <title>Extensive microbial diversity within the chicken gut microbiome revealed by metagenomics and culture.</title>
        <authorList>
            <person name="Gilroy R."/>
            <person name="Ravi A."/>
            <person name="Getino M."/>
            <person name="Pursley I."/>
            <person name="Horton D.L."/>
            <person name="Alikhan N.F."/>
            <person name="Baker D."/>
            <person name="Gharbi K."/>
            <person name="Hall N."/>
            <person name="Watson M."/>
            <person name="Adriaenssens E.M."/>
            <person name="Foster-Nyarko E."/>
            <person name="Jarju S."/>
            <person name="Secka A."/>
            <person name="Antonio M."/>
            <person name="Oren A."/>
            <person name="Chaudhuri R.R."/>
            <person name="La Ragione R."/>
            <person name="Hildebrand F."/>
            <person name="Pallen M.J."/>
        </authorList>
    </citation>
    <scope>NUCLEOTIDE SEQUENCE</scope>
    <source>
        <strain evidence="3">ChiGjej4B4-7305</strain>
    </source>
</reference>
<feature type="domain" description="GFO/IDH/MocA-like oxidoreductase" evidence="2">
    <location>
        <begin position="35"/>
        <end position="168"/>
    </location>
</feature>
<gene>
    <name evidence="3" type="ORF">H9815_00785</name>
</gene>
<dbReference type="AlphaFoldDB" id="A0A9D2J3E9"/>
<protein>
    <submittedName>
        <fullName evidence="3">Gfo/Idh/MocA family oxidoreductase</fullName>
    </submittedName>
</protein>
<reference evidence="3" key="2">
    <citation type="submission" date="2021-04" db="EMBL/GenBank/DDBJ databases">
        <authorList>
            <person name="Gilroy R."/>
        </authorList>
    </citation>
    <scope>NUCLEOTIDE SEQUENCE</scope>
    <source>
        <strain evidence="3">ChiGjej4B4-7305</strain>
    </source>
</reference>
<evidence type="ECO:0000313" key="4">
    <source>
        <dbReference type="Proteomes" id="UP000824037"/>
    </source>
</evidence>
<keyword evidence="1" id="KW-0520">NAD</keyword>
<feature type="non-terminal residue" evidence="3">
    <location>
        <position position="1"/>
    </location>
</feature>
<accession>A0A9D2J3E9</accession>
<dbReference type="Gene3D" id="3.30.360.10">
    <property type="entry name" value="Dihydrodipicolinate Reductase, domain 2"/>
    <property type="match status" value="1"/>
</dbReference>
<dbReference type="SUPFAM" id="SSF55347">
    <property type="entry name" value="Glyceraldehyde-3-phosphate dehydrogenase-like, C-terminal domain"/>
    <property type="match status" value="1"/>
</dbReference>
<name>A0A9D2J3E9_9MICO</name>
<dbReference type="Gene3D" id="3.40.50.720">
    <property type="entry name" value="NAD(P)-binding Rossmann-like Domain"/>
    <property type="match status" value="1"/>
</dbReference>
<evidence type="ECO:0000259" key="2">
    <source>
        <dbReference type="Pfam" id="PF22725"/>
    </source>
</evidence>